<dbReference type="AlphaFoldDB" id="A0A7M7P8U4"/>
<keyword evidence="1" id="KW-0479">Metal-binding</keyword>
<reference evidence="3" key="2">
    <citation type="submission" date="2021-01" db="UniProtKB">
        <authorList>
            <consortium name="EnsemblMetazoa"/>
        </authorList>
    </citation>
    <scope>IDENTIFICATION</scope>
</reference>
<dbReference type="GO" id="GO:0008270">
    <property type="term" value="F:zinc ion binding"/>
    <property type="evidence" value="ECO:0007669"/>
    <property type="project" value="UniProtKB-KW"/>
</dbReference>
<dbReference type="RefSeq" id="XP_030847514.1">
    <property type="nucleotide sequence ID" value="XM_030991654.1"/>
</dbReference>
<reference evidence="4" key="1">
    <citation type="submission" date="2015-02" db="EMBL/GenBank/DDBJ databases">
        <title>Genome sequencing for Strongylocentrotus purpuratus.</title>
        <authorList>
            <person name="Murali S."/>
            <person name="Liu Y."/>
            <person name="Vee V."/>
            <person name="English A."/>
            <person name="Wang M."/>
            <person name="Skinner E."/>
            <person name="Han Y."/>
            <person name="Muzny D.M."/>
            <person name="Worley K.C."/>
            <person name="Gibbs R.A."/>
        </authorList>
    </citation>
    <scope>NUCLEOTIDE SEQUENCE</scope>
</reference>
<keyword evidence="1" id="KW-0863">Zinc-finger</keyword>
<dbReference type="OMA" id="YTCYTSC"/>
<evidence type="ECO:0000259" key="2">
    <source>
        <dbReference type="PROSITE" id="PS50966"/>
    </source>
</evidence>
<sequence>MVDRALDASHLSELVHLELLQHAKSVYEEQGTLTDDVLSALHFMFGPPLLQALDLVDHQSVTLIKSEPAGRIVYQVVGSSGSPYLCLPSAGYCPCLFFSFAVLKRKEVPMCKHMLAILLASAMGLVKETTESDDHVTNLLLSAAKTDAEPT</sequence>
<organism evidence="3 4">
    <name type="scientific">Strongylocentrotus purpuratus</name>
    <name type="common">Purple sea urchin</name>
    <dbReference type="NCBI Taxonomy" id="7668"/>
    <lineage>
        <taxon>Eukaryota</taxon>
        <taxon>Metazoa</taxon>
        <taxon>Echinodermata</taxon>
        <taxon>Eleutherozoa</taxon>
        <taxon>Echinozoa</taxon>
        <taxon>Echinoidea</taxon>
        <taxon>Euechinoidea</taxon>
        <taxon>Echinacea</taxon>
        <taxon>Camarodonta</taxon>
        <taxon>Echinidea</taxon>
        <taxon>Strongylocentrotidae</taxon>
        <taxon>Strongylocentrotus</taxon>
    </lineage>
</organism>
<dbReference type="GO" id="GO:0000724">
    <property type="term" value="P:double-strand break repair via homologous recombination"/>
    <property type="evidence" value="ECO:0000318"/>
    <property type="project" value="GO_Central"/>
</dbReference>
<dbReference type="FunCoup" id="A0A7M7P8U4">
    <property type="interactions" value="424"/>
</dbReference>
<dbReference type="GO" id="GO:0097196">
    <property type="term" value="C:Shu complex"/>
    <property type="evidence" value="ECO:0000318"/>
    <property type="project" value="GO_Central"/>
</dbReference>
<keyword evidence="1" id="KW-0862">Zinc</keyword>
<dbReference type="KEGG" id="spu:105439803"/>
<feature type="domain" description="SWIM-type" evidence="2">
    <location>
        <begin position="74"/>
        <end position="122"/>
    </location>
</feature>
<dbReference type="InParanoid" id="A0A7M7P8U4"/>
<accession>A0A7M7P8U4</accession>
<dbReference type="GeneID" id="105439803"/>
<evidence type="ECO:0000313" key="3">
    <source>
        <dbReference type="EnsemblMetazoa" id="XP_030847513"/>
    </source>
</evidence>
<evidence type="ECO:0000313" key="4">
    <source>
        <dbReference type="Proteomes" id="UP000007110"/>
    </source>
</evidence>
<dbReference type="RefSeq" id="XP_030847515.1">
    <property type="nucleotide sequence ID" value="XM_030991655.1"/>
</dbReference>
<name>A0A7M7P8U4_STRPU</name>
<dbReference type="PANTHER" id="PTHR28498">
    <property type="entry name" value="ZINC FINGER SWIM DOMAIN-CONTAINING PROTEIN 7"/>
    <property type="match status" value="1"/>
</dbReference>
<dbReference type="EnsemblMetazoa" id="XM_030991655">
    <property type="protein sequence ID" value="XP_030847515"/>
    <property type="gene ID" value="LOC105439803"/>
</dbReference>
<evidence type="ECO:0000256" key="1">
    <source>
        <dbReference type="PROSITE-ProRule" id="PRU00325"/>
    </source>
</evidence>
<protein>
    <recommendedName>
        <fullName evidence="2">SWIM-type domain-containing protein</fullName>
    </recommendedName>
</protein>
<dbReference type="OrthoDB" id="337581at2759"/>
<dbReference type="Proteomes" id="UP000007110">
    <property type="component" value="Unassembled WGS sequence"/>
</dbReference>
<keyword evidence="4" id="KW-1185">Reference proteome</keyword>
<dbReference type="CTD" id="125150"/>
<dbReference type="PROSITE" id="PS50966">
    <property type="entry name" value="ZF_SWIM"/>
    <property type="match status" value="1"/>
</dbReference>
<proteinExistence type="predicted"/>
<dbReference type="EnsemblMetazoa" id="XM_030991654">
    <property type="protein sequence ID" value="XP_030847514"/>
    <property type="gene ID" value="LOC105439803"/>
</dbReference>
<dbReference type="RefSeq" id="XP_030847513.1">
    <property type="nucleotide sequence ID" value="XM_030991653.1"/>
</dbReference>
<dbReference type="PANTHER" id="PTHR28498:SF1">
    <property type="entry name" value="ZINC FINGER SWIM DOMAIN-CONTAINING PROTEIN 7"/>
    <property type="match status" value="1"/>
</dbReference>
<dbReference type="EnsemblMetazoa" id="XM_030991653">
    <property type="protein sequence ID" value="XP_030847513"/>
    <property type="gene ID" value="LOC105439803"/>
</dbReference>
<dbReference type="InterPro" id="IPR007527">
    <property type="entry name" value="Znf_SWIM"/>
</dbReference>